<reference evidence="2" key="1">
    <citation type="submission" date="2006-10" db="EMBL/GenBank/DDBJ databases">
        <title>Complete sequence of Solibacter usitatus Ellin6076.</title>
        <authorList>
            <consortium name="US DOE Joint Genome Institute"/>
            <person name="Copeland A."/>
            <person name="Lucas S."/>
            <person name="Lapidus A."/>
            <person name="Barry K."/>
            <person name="Detter J.C."/>
            <person name="Glavina del Rio T."/>
            <person name="Hammon N."/>
            <person name="Israni S."/>
            <person name="Dalin E."/>
            <person name="Tice H."/>
            <person name="Pitluck S."/>
            <person name="Thompson L.S."/>
            <person name="Brettin T."/>
            <person name="Bruce D."/>
            <person name="Han C."/>
            <person name="Tapia R."/>
            <person name="Gilna P."/>
            <person name="Schmutz J."/>
            <person name="Larimer F."/>
            <person name="Land M."/>
            <person name="Hauser L."/>
            <person name="Kyrpides N."/>
            <person name="Mikhailova N."/>
            <person name="Janssen P.H."/>
            <person name="Kuske C.R."/>
            <person name="Richardson P."/>
        </authorList>
    </citation>
    <scope>NUCLEOTIDE SEQUENCE</scope>
    <source>
        <strain evidence="2">Ellin6076</strain>
    </source>
</reference>
<evidence type="ECO:0000313" key="2">
    <source>
        <dbReference type="EMBL" id="ABJ84019.1"/>
    </source>
</evidence>
<organism evidence="2">
    <name type="scientific">Solibacter usitatus (strain Ellin6076)</name>
    <dbReference type="NCBI Taxonomy" id="234267"/>
    <lineage>
        <taxon>Bacteria</taxon>
        <taxon>Pseudomonadati</taxon>
        <taxon>Acidobacteriota</taxon>
        <taxon>Terriglobia</taxon>
        <taxon>Bryobacterales</taxon>
        <taxon>Solibacteraceae</taxon>
        <taxon>Candidatus Solibacter</taxon>
    </lineage>
</organism>
<dbReference type="AlphaFoldDB" id="Q022T1"/>
<protein>
    <submittedName>
        <fullName evidence="2">Uncharacterized protein</fullName>
    </submittedName>
</protein>
<feature type="compositionally biased region" description="Low complexity" evidence="1">
    <location>
        <begin position="9"/>
        <end position="32"/>
    </location>
</feature>
<gene>
    <name evidence="2" type="ordered locus">Acid_3040</name>
</gene>
<accession>Q022T1</accession>
<evidence type="ECO:0000256" key="1">
    <source>
        <dbReference type="SAM" id="MobiDB-lite"/>
    </source>
</evidence>
<dbReference type="HOGENOM" id="CLU_823604_0_0_0"/>
<proteinExistence type="predicted"/>
<name>Q022T1_SOLUE</name>
<dbReference type="InParanoid" id="Q022T1"/>
<feature type="region of interest" description="Disordered" evidence="1">
    <location>
        <begin position="1"/>
        <end position="45"/>
    </location>
</feature>
<dbReference type="STRING" id="234267.Acid_3040"/>
<dbReference type="EMBL" id="CP000473">
    <property type="protein sequence ID" value="ABJ84019.1"/>
    <property type="molecule type" value="Genomic_DNA"/>
</dbReference>
<sequence length="337" mass="38515">MPKRKTKSAAKPAAKSARSPARSSRPPKVAKPAPKPKAARKAPPLDLSVFPPESVAALERRLCLACVLDVFTRHLHLAARTAHLEIKRFTPSIAELYAPGAARPWFEDQPPQDFCPYCGSASKWHTRLLVYRIESGKATDALRRELVKSLPQSENQFLILEEKATQQHAFFEWLDKIGKGLDLEDPAWLREISRHYLGRKEPKTDWTAHFGQIHSIRRSRHLVTGWEIDNDRLFLAPHLFDELLLVQYLVSRSYKAGGLTFEGRYTLQELFARLRRSGYLRALDINTRNPADALEQLVAYLSGGESAIRFYHIVDRRDFLEKVKSLRLVKPPKPKAR</sequence>
<dbReference type="KEGG" id="sus:Acid_3040"/>